<reference evidence="6" key="1">
    <citation type="submission" date="2020-05" db="EMBL/GenBank/DDBJ databases">
        <authorList>
            <person name="Chiriac C."/>
            <person name="Salcher M."/>
            <person name="Ghai R."/>
            <person name="Kavagutti S V."/>
        </authorList>
    </citation>
    <scope>NUCLEOTIDE SEQUENCE</scope>
</reference>
<dbReference type="InterPro" id="IPR020617">
    <property type="entry name" value="Thiolase_C"/>
</dbReference>
<evidence type="ECO:0000256" key="3">
    <source>
        <dbReference type="ARBA" id="ARBA00023315"/>
    </source>
</evidence>
<proteinExistence type="inferred from homology"/>
<dbReference type="PANTHER" id="PTHR43365">
    <property type="entry name" value="BLR7806 PROTEIN"/>
    <property type="match status" value="1"/>
</dbReference>
<dbReference type="PANTHER" id="PTHR43365:SF1">
    <property type="entry name" value="ACETYL-COA C-ACYLTRANSFERASE"/>
    <property type="match status" value="1"/>
</dbReference>
<dbReference type="NCBIfam" id="TIGR01930">
    <property type="entry name" value="AcCoA-C-Actrans"/>
    <property type="match status" value="1"/>
</dbReference>
<dbReference type="SUPFAM" id="SSF53901">
    <property type="entry name" value="Thiolase-like"/>
    <property type="match status" value="2"/>
</dbReference>
<sequence length="382" mass="40099">MPEAYIIDAVRTPVGRRGGGLGEIHPADLGAHVIAEIVGRNDFDPAAVDDVIFGCVDAIGPQAGDIARTCWLAAGLPEEVPGTTIDRQCGSSQQAVHFAAQAVMSGTQDLIVAGGVQNMTMIPISSAMTVAQPMGFDDPFSGSTGWISRYGTQEVSQFRGAEMIAEKWGISRDDMEEFAVASHLKAIAARAAGNFEREIAPINGVSADEGPREPNWEKIRSLPTLVEGGRITAAMASQISDAATAMIIASEDAVRTHGLKPRARIHHLSVRGGDPIMMLSAPIPATAYALGKAGMSIDEIDSVEINEAFASVVLAWLKETGADPARVNPNGGAIALGHPLGATGTRLMTTLLHELERTGGRYGLQTMCEGGGQANVTIIERL</sequence>
<dbReference type="InterPro" id="IPR016039">
    <property type="entry name" value="Thiolase-like"/>
</dbReference>
<dbReference type="EMBL" id="CAFBPF010000195">
    <property type="protein sequence ID" value="CAB5022236.1"/>
    <property type="molecule type" value="Genomic_DNA"/>
</dbReference>
<keyword evidence="3" id="KW-0012">Acyltransferase</keyword>
<dbReference type="PIRSF" id="PIRSF000429">
    <property type="entry name" value="Ac-CoA_Ac_transf"/>
    <property type="match status" value="1"/>
</dbReference>
<dbReference type="NCBIfam" id="NF005865">
    <property type="entry name" value="PRK07801.1"/>
    <property type="match status" value="1"/>
</dbReference>
<evidence type="ECO:0000256" key="1">
    <source>
        <dbReference type="ARBA" id="ARBA00010982"/>
    </source>
</evidence>
<organism evidence="6">
    <name type="scientific">freshwater metagenome</name>
    <dbReference type="NCBI Taxonomy" id="449393"/>
    <lineage>
        <taxon>unclassified sequences</taxon>
        <taxon>metagenomes</taxon>
        <taxon>ecological metagenomes</taxon>
    </lineage>
</organism>
<dbReference type="Pfam" id="PF02803">
    <property type="entry name" value="Thiolase_C"/>
    <property type="match status" value="1"/>
</dbReference>
<dbReference type="Pfam" id="PF00108">
    <property type="entry name" value="Thiolase_N"/>
    <property type="match status" value="1"/>
</dbReference>
<dbReference type="CDD" id="cd00751">
    <property type="entry name" value="thiolase"/>
    <property type="match status" value="1"/>
</dbReference>
<dbReference type="InterPro" id="IPR020616">
    <property type="entry name" value="Thiolase_N"/>
</dbReference>
<feature type="domain" description="Thiolase N-terminal" evidence="4">
    <location>
        <begin position="5"/>
        <end position="252"/>
    </location>
</feature>
<dbReference type="Gene3D" id="3.40.47.10">
    <property type="match status" value="2"/>
</dbReference>
<dbReference type="EMBL" id="CAFBOR010000158">
    <property type="protein sequence ID" value="CAB4993961.1"/>
    <property type="molecule type" value="Genomic_DNA"/>
</dbReference>
<evidence type="ECO:0000259" key="5">
    <source>
        <dbReference type="Pfam" id="PF02803"/>
    </source>
</evidence>
<dbReference type="InterPro" id="IPR020613">
    <property type="entry name" value="Thiolase_CS"/>
</dbReference>
<keyword evidence="2" id="KW-0808">Transferase</keyword>
<dbReference type="InterPro" id="IPR002155">
    <property type="entry name" value="Thiolase"/>
</dbReference>
<feature type="domain" description="Thiolase C-terminal" evidence="5">
    <location>
        <begin position="259"/>
        <end position="381"/>
    </location>
</feature>
<dbReference type="GO" id="GO:0016747">
    <property type="term" value="F:acyltransferase activity, transferring groups other than amino-acyl groups"/>
    <property type="evidence" value="ECO:0007669"/>
    <property type="project" value="InterPro"/>
</dbReference>
<evidence type="ECO:0000259" key="4">
    <source>
        <dbReference type="Pfam" id="PF00108"/>
    </source>
</evidence>
<evidence type="ECO:0000256" key="2">
    <source>
        <dbReference type="ARBA" id="ARBA00022679"/>
    </source>
</evidence>
<accession>A0A6J7NL68</accession>
<comment type="similarity">
    <text evidence="1">Belongs to the thiolase-like superfamily. Thiolase family.</text>
</comment>
<evidence type="ECO:0000313" key="6">
    <source>
        <dbReference type="EMBL" id="CAB4993961.1"/>
    </source>
</evidence>
<protein>
    <submittedName>
        <fullName evidence="6">Unannotated protein</fullName>
    </submittedName>
</protein>
<evidence type="ECO:0000313" key="7">
    <source>
        <dbReference type="EMBL" id="CAB5022236.1"/>
    </source>
</evidence>
<gene>
    <name evidence="6" type="ORF">UFOPK3974_01098</name>
    <name evidence="7" type="ORF">UFOPK4071_01297</name>
</gene>
<dbReference type="PROSITE" id="PS00737">
    <property type="entry name" value="THIOLASE_2"/>
    <property type="match status" value="1"/>
</dbReference>
<name>A0A6J7NL68_9ZZZZ</name>
<dbReference type="AlphaFoldDB" id="A0A6J7NL68"/>